<feature type="compositionally biased region" description="Basic and acidic residues" evidence="1">
    <location>
        <begin position="117"/>
        <end position="132"/>
    </location>
</feature>
<protein>
    <recommendedName>
        <fullName evidence="4">Scaffolding protein</fullName>
    </recommendedName>
</protein>
<accession>A0ABT1CIH6</accession>
<keyword evidence="3" id="KW-1185">Reference proteome</keyword>
<sequence>MSEAIQAPAEETNILTGIDFGSDQPEGQAQAPSPEAPRHEPGTPGTEAEQEAQQVERKTEEPAWFSRRIGAITAKRREAEERAAQAEQELAEYRRALAAARGEEESRQPEMTPDQIRQQERESIATQEAQRRDVEDFGAATVKVADALAALHGREAITAATQSLIERSGLDFADRGHQQIIRDISELPNAGQVYYALANDPDAASALLDAPERRQYAMLQKFADGLTKAETSAKQAETPAPRPAPQISRTPAPVAAATGSARAVTGGRSLYDPSLSAEDFATMLNKRS</sequence>
<dbReference type="EMBL" id="JAMXQU010000009">
    <property type="protein sequence ID" value="MCO6160669.1"/>
    <property type="molecule type" value="Genomic_DNA"/>
</dbReference>
<gene>
    <name evidence="2" type="ORF">NF685_11570</name>
</gene>
<feature type="region of interest" description="Disordered" evidence="1">
    <location>
        <begin position="95"/>
        <end position="132"/>
    </location>
</feature>
<evidence type="ECO:0000256" key="1">
    <source>
        <dbReference type="SAM" id="MobiDB-lite"/>
    </source>
</evidence>
<feature type="region of interest" description="Disordered" evidence="1">
    <location>
        <begin position="229"/>
        <end position="268"/>
    </location>
</feature>
<name>A0ABT1CIH6_9PROT</name>
<comment type="caution">
    <text evidence="2">The sequence shown here is derived from an EMBL/GenBank/DDBJ whole genome shotgun (WGS) entry which is preliminary data.</text>
</comment>
<evidence type="ECO:0000313" key="2">
    <source>
        <dbReference type="EMBL" id="MCO6160669.1"/>
    </source>
</evidence>
<evidence type="ECO:0008006" key="4">
    <source>
        <dbReference type="Google" id="ProtNLM"/>
    </source>
</evidence>
<feature type="compositionally biased region" description="Basic and acidic residues" evidence="1">
    <location>
        <begin position="95"/>
        <end position="108"/>
    </location>
</feature>
<dbReference type="RefSeq" id="WP_252849729.1">
    <property type="nucleotide sequence ID" value="NZ_BAPW01000047.1"/>
</dbReference>
<evidence type="ECO:0000313" key="3">
    <source>
        <dbReference type="Proteomes" id="UP001523401"/>
    </source>
</evidence>
<reference evidence="2 3" key="1">
    <citation type="submission" date="2022-06" db="EMBL/GenBank/DDBJ databases">
        <title>Whole-genome of Asaia lannensis strain LMG 27011T.</title>
        <authorList>
            <person name="Sombolestani A."/>
        </authorList>
    </citation>
    <scope>NUCLEOTIDE SEQUENCE [LARGE SCALE GENOMIC DNA]</scope>
    <source>
        <strain evidence="2 3">NBRC 102526</strain>
    </source>
</reference>
<feature type="region of interest" description="Disordered" evidence="1">
    <location>
        <begin position="1"/>
        <end position="69"/>
    </location>
</feature>
<dbReference type="Proteomes" id="UP001523401">
    <property type="component" value="Unassembled WGS sequence"/>
</dbReference>
<proteinExistence type="predicted"/>
<organism evidence="2 3">
    <name type="scientific">Asaia lannensis NBRC 102526</name>
    <dbReference type="NCBI Taxonomy" id="1307926"/>
    <lineage>
        <taxon>Bacteria</taxon>
        <taxon>Pseudomonadati</taxon>
        <taxon>Pseudomonadota</taxon>
        <taxon>Alphaproteobacteria</taxon>
        <taxon>Acetobacterales</taxon>
        <taxon>Acetobacteraceae</taxon>
        <taxon>Asaia</taxon>
    </lineage>
</organism>